<dbReference type="PANTHER" id="PTHR38657:SF1">
    <property type="entry name" value="SLR1343 PROTEIN"/>
    <property type="match status" value="1"/>
</dbReference>
<keyword evidence="1" id="KW-0456">Lyase</keyword>
<proteinExistence type="predicted"/>
<dbReference type="OrthoDB" id="5288100at2"/>
<gene>
    <name evidence="1" type="ORF">NCTC13163_00510</name>
</gene>
<sequence length="495" mass="57576">MRSFWIFGNQLSHELEMFDHVEDGDVIVMIEATSRAMWRTYHKQKLVLVFSAMRHFADELREKGFTVDYHEADSFQDAWDNHFKRYDPAAIHYIAVTDAAMEKKIKQFGKKHTLVEHTDVPLFYLTKEEAVDAIGSEPWRMDRFYRQMRKRFDVLLEDGKPQGGKWSFDADNRNPPKAGLTFPAPIHFRPDKITKAVIEKVERDFQDNPGDITPFVWPVTRSEARRALNRFIKERLETFGPYQDAMLSENQEMSHSLLSAALNIGLLTPREVVEAACAADAPLASIEGFVRQILGWREYMRAVYVASMPGYESVNTFKHERDLPDSFWDAKTDMHCIYQSVKPVIERAHNHHIQRLMVLGNFATLFEISPQQTSDWFNEMYIDAYDWVVLPNVLGMALHADGGKLATKPYIASGKYIDRMSDYCKGCKYNPKHTTEEDACPFNALYWNFIDKHQERFKDNQRMKMMLRNWQGRDDDVKADILAKARQTIDATDSL</sequence>
<accession>A0A377FRS5</accession>
<protein>
    <submittedName>
        <fullName evidence="1">Deoxyribodipyrimidine photo-lyase-related protein</fullName>
    </submittedName>
</protein>
<dbReference type="PANTHER" id="PTHR38657">
    <property type="entry name" value="SLR1343 PROTEIN"/>
    <property type="match status" value="1"/>
</dbReference>
<reference evidence="1 2" key="1">
    <citation type="submission" date="2018-06" db="EMBL/GenBank/DDBJ databases">
        <authorList>
            <consortium name="Pathogen Informatics"/>
            <person name="Doyle S."/>
        </authorList>
    </citation>
    <scope>NUCLEOTIDE SEQUENCE [LARGE SCALE GENOMIC DNA]</scope>
    <source>
        <strain evidence="1 2">NCTC13163</strain>
    </source>
</reference>
<dbReference type="Pfam" id="PF04244">
    <property type="entry name" value="DPRP"/>
    <property type="match status" value="1"/>
</dbReference>
<dbReference type="AlphaFoldDB" id="A0A377FRS5"/>
<dbReference type="Gene3D" id="3.40.50.620">
    <property type="entry name" value="HUPs"/>
    <property type="match status" value="1"/>
</dbReference>
<dbReference type="Proteomes" id="UP000254060">
    <property type="component" value="Unassembled WGS sequence"/>
</dbReference>
<dbReference type="RefSeq" id="WP_029334285.1">
    <property type="nucleotide sequence ID" value="NZ_UGGP01000001.1"/>
</dbReference>
<dbReference type="InterPro" id="IPR014729">
    <property type="entry name" value="Rossmann-like_a/b/a_fold"/>
</dbReference>
<dbReference type="Gene3D" id="1.10.579.10">
    <property type="entry name" value="DNA Cyclobutane Dipyrimidine Photolyase, subunit A, domain 3"/>
    <property type="match status" value="1"/>
</dbReference>
<dbReference type="Gene3D" id="1.10.10.1710">
    <property type="entry name" value="Deoxyribodipyrimidine photolyase-related"/>
    <property type="match status" value="1"/>
</dbReference>
<name>A0A377FRS5_9BACL</name>
<evidence type="ECO:0000313" key="2">
    <source>
        <dbReference type="Proteomes" id="UP000254060"/>
    </source>
</evidence>
<dbReference type="GO" id="GO:0016829">
    <property type="term" value="F:lyase activity"/>
    <property type="evidence" value="ECO:0007669"/>
    <property type="project" value="UniProtKB-KW"/>
</dbReference>
<dbReference type="SUPFAM" id="SSF48173">
    <property type="entry name" value="Cryptochrome/photolyase FAD-binding domain"/>
    <property type="match status" value="1"/>
</dbReference>
<dbReference type="STRING" id="1397694.GCA_000702585_01026"/>
<dbReference type="InterPro" id="IPR036134">
    <property type="entry name" value="Crypto/Photolyase_FAD-like_sf"/>
</dbReference>
<organism evidence="1 2">
    <name type="scientific">Exiguobacterium aurantiacum</name>
    <dbReference type="NCBI Taxonomy" id="33987"/>
    <lineage>
        <taxon>Bacteria</taxon>
        <taxon>Bacillati</taxon>
        <taxon>Bacillota</taxon>
        <taxon>Bacilli</taxon>
        <taxon>Bacillales</taxon>
        <taxon>Bacillales Family XII. Incertae Sedis</taxon>
        <taxon>Exiguobacterium</taxon>
    </lineage>
</organism>
<dbReference type="InterPro" id="IPR052551">
    <property type="entry name" value="UV-DNA_repair_photolyase"/>
</dbReference>
<dbReference type="Gene3D" id="1.25.40.80">
    <property type="match status" value="1"/>
</dbReference>
<evidence type="ECO:0000313" key="1">
    <source>
        <dbReference type="EMBL" id="STO07165.1"/>
    </source>
</evidence>
<dbReference type="EMBL" id="UGGP01000001">
    <property type="protein sequence ID" value="STO07165.1"/>
    <property type="molecule type" value="Genomic_DNA"/>
</dbReference>
<dbReference type="InterPro" id="IPR007357">
    <property type="entry name" value="PhrB-like"/>
</dbReference>